<dbReference type="AlphaFoldDB" id="A0A0A7V5Z2"/>
<sequence length="93" mass="10378">MDLSKVVKIGIIAGISIIAIIATTNMLFPSNAINLHEQACMSLANQMIENMEESNFDTEKFAKMNDLLFSRMTNEQCTDTEGWKKIVSYSPEG</sequence>
<reference evidence="2 4" key="1">
    <citation type="journal article" date="2015" name="Proc. Natl. Acad. Sci. U.S.A.">
        <title>Genomic and proteomic characterization of "Candidatus Nitrosopelagicus brevis": An ammonia-oxidizing archaeon from the open ocean.</title>
        <authorList>
            <person name="Santoro A.E."/>
            <person name="Dupont C.L."/>
            <person name="Richter R.A."/>
            <person name="Craig M.T."/>
            <person name="Carini P."/>
            <person name="McIlvin M.R."/>
            <person name="Yang Y."/>
            <person name="Orsi W.D."/>
            <person name="Moran D.M."/>
            <person name="Saito M.A."/>
        </authorList>
    </citation>
    <scope>NUCLEOTIDE SEQUENCE [LARGE SCALE GENOMIC DNA]</scope>
    <source>
        <strain evidence="2">CN25</strain>
        <strain evidence="4">V2</strain>
    </source>
</reference>
<name>A0A0A7V5Z2_9ARCH</name>
<gene>
    <name evidence="3" type="ORF">A7X95_02085</name>
    <name evidence="2" type="ORF">T478_0843</name>
</gene>
<evidence type="ECO:0000313" key="2">
    <source>
        <dbReference type="EMBL" id="AJA92090.1"/>
    </source>
</evidence>
<evidence type="ECO:0000313" key="5">
    <source>
        <dbReference type="Proteomes" id="UP000241022"/>
    </source>
</evidence>
<dbReference type="HOGENOM" id="CLU_2392745_0_0_2"/>
<dbReference type="KEGG" id="nbv:T478_0843"/>
<keyword evidence="1" id="KW-0812">Transmembrane</keyword>
<keyword evidence="1" id="KW-0472">Membrane</keyword>
<organism evidence="2 4">
    <name type="scientific">Candidatus Nitrosopelagicus brevis</name>
    <dbReference type="NCBI Taxonomy" id="1410606"/>
    <lineage>
        <taxon>Archaea</taxon>
        <taxon>Nitrososphaerota</taxon>
    </lineage>
</organism>
<dbReference type="Proteomes" id="UP000241022">
    <property type="component" value="Unassembled WGS sequence"/>
</dbReference>
<dbReference type="GeneID" id="24816734"/>
<reference evidence="3" key="2">
    <citation type="submission" date="2016-05" db="EMBL/GenBank/DDBJ databases">
        <authorList>
            <person name="Lavstsen T."/>
            <person name="Jespersen J.S."/>
        </authorList>
    </citation>
    <scope>NUCLEOTIDE SEQUENCE [LARGE SCALE GENOMIC DNA]</scope>
    <source>
        <strain evidence="3">U25</strain>
    </source>
</reference>
<reference evidence="3 5" key="4">
    <citation type="submission" date="2018-04" db="EMBL/GenBank/DDBJ databases">
        <title>Transcriptomics of ammonia oxidizing archaea.</title>
        <authorList>
            <person name="Carini P."/>
        </authorList>
    </citation>
    <scope>NUCLEOTIDE SEQUENCE [LARGE SCALE GENOMIC DNA]</scope>
    <source>
        <strain evidence="3 5">U25</strain>
    </source>
</reference>
<dbReference type="EMBL" id="CP007026">
    <property type="protein sequence ID" value="AJA92090.1"/>
    <property type="molecule type" value="Genomic_DNA"/>
</dbReference>
<protein>
    <submittedName>
        <fullName evidence="2">Uncharacterized protein</fullName>
    </submittedName>
</protein>
<evidence type="ECO:0000313" key="4">
    <source>
        <dbReference type="Proteomes" id="UP000030944"/>
    </source>
</evidence>
<dbReference type="Proteomes" id="UP000030944">
    <property type="component" value="Chromosome"/>
</dbReference>
<evidence type="ECO:0000256" key="1">
    <source>
        <dbReference type="SAM" id="Phobius"/>
    </source>
</evidence>
<feature type="transmembrane region" description="Helical" evidence="1">
    <location>
        <begin position="6"/>
        <end position="28"/>
    </location>
</feature>
<dbReference type="RefSeq" id="WP_048105437.1">
    <property type="nucleotide sequence ID" value="NZ_CP007026.1"/>
</dbReference>
<accession>A0A0A7V5Z2</accession>
<keyword evidence="5" id="KW-1185">Reference proteome</keyword>
<keyword evidence="1" id="KW-1133">Transmembrane helix</keyword>
<proteinExistence type="predicted"/>
<reference evidence="5" key="3">
    <citation type="submission" date="2016-05" db="EMBL/GenBank/DDBJ databases">
        <authorList>
            <person name="Dupont C."/>
            <person name="Santoro A."/>
        </authorList>
    </citation>
    <scope>NUCLEOTIDE SEQUENCE [LARGE SCALE GENOMIC DNA]</scope>
    <source>
        <strain evidence="5">U25</strain>
    </source>
</reference>
<evidence type="ECO:0000313" key="3">
    <source>
        <dbReference type="EMBL" id="PTL88082.1"/>
    </source>
</evidence>
<dbReference type="EMBL" id="LXWN01000001">
    <property type="protein sequence ID" value="PTL88082.1"/>
    <property type="molecule type" value="Genomic_DNA"/>
</dbReference>